<dbReference type="InterPro" id="IPR011004">
    <property type="entry name" value="Trimer_LpxA-like_sf"/>
</dbReference>
<dbReference type="AlphaFoldDB" id="L0R8Z6"/>
<dbReference type="STRING" id="1121451.DESAM_20946"/>
<accession>L0R8Z6</accession>
<dbReference type="HOGENOM" id="CLU_1861960_0_0_7"/>
<proteinExistence type="inferred from homology"/>
<dbReference type="InterPro" id="IPR029044">
    <property type="entry name" value="Nucleotide-diphossugar_trans"/>
</dbReference>
<dbReference type="Pfam" id="PF02348">
    <property type="entry name" value="CTP_transf_3"/>
    <property type="match status" value="1"/>
</dbReference>
<evidence type="ECO:0000256" key="2">
    <source>
        <dbReference type="ARBA" id="ARBA00022679"/>
    </source>
</evidence>
<name>L0R8Z6_9BACT</name>
<dbReference type="Proteomes" id="UP000010808">
    <property type="component" value="Chromosome"/>
</dbReference>
<evidence type="ECO:0000313" key="4">
    <source>
        <dbReference type="Proteomes" id="UP000010808"/>
    </source>
</evidence>
<keyword evidence="2" id="KW-0808">Transferase</keyword>
<protein>
    <recommendedName>
        <fullName evidence="5">Transferase hexapeptide (Six repeat-containing protein)</fullName>
    </recommendedName>
</protein>
<dbReference type="InterPro" id="IPR051159">
    <property type="entry name" value="Hexapeptide_acetyltransf"/>
</dbReference>
<evidence type="ECO:0008006" key="5">
    <source>
        <dbReference type="Google" id="ProtNLM"/>
    </source>
</evidence>
<dbReference type="PANTHER" id="PTHR23416:SF23">
    <property type="entry name" value="ACETYLTRANSFERASE C18B11.09C-RELATED"/>
    <property type="match status" value="1"/>
</dbReference>
<dbReference type="Gene3D" id="2.160.10.10">
    <property type="entry name" value="Hexapeptide repeat proteins"/>
    <property type="match status" value="1"/>
</dbReference>
<dbReference type="PATRIC" id="fig|1121451.3.peg.1216"/>
<dbReference type="EMBL" id="FO203522">
    <property type="protein sequence ID" value="CCO23233.1"/>
    <property type="molecule type" value="Genomic_DNA"/>
</dbReference>
<dbReference type="KEGG" id="dhy:DESAM_20946"/>
<dbReference type="SUPFAM" id="SSF53448">
    <property type="entry name" value="Nucleotide-diphospho-sugar transferases"/>
    <property type="match status" value="1"/>
</dbReference>
<dbReference type="InterPro" id="IPR003329">
    <property type="entry name" value="Cytidylyl_trans"/>
</dbReference>
<dbReference type="PANTHER" id="PTHR23416">
    <property type="entry name" value="SIALIC ACID SYNTHASE-RELATED"/>
    <property type="match status" value="1"/>
</dbReference>
<comment type="similarity">
    <text evidence="1">Belongs to the transferase hexapeptide repeat family.</text>
</comment>
<evidence type="ECO:0000256" key="1">
    <source>
        <dbReference type="ARBA" id="ARBA00007274"/>
    </source>
</evidence>
<dbReference type="SUPFAM" id="SSF51161">
    <property type="entry name" value="Trimeric LpxA-like enzymes"/>
    <property type="match status" value="1"/>
</dbReference>
<reference evidence="3 4" key="1">
    <citation type="submission" date="2012-10" db="EMBL/GenBank/DDBJ databases">
        <authorList>
            <person name="Genoscope - CEA"/>
        </authorList>
    </citation>
    <scope>NUCLEOTIDE SEQUENCE [LARGE SCALE GENOMIC DNA]</scope>
    <source>
        <strain evidence="4">AM13 / DSM 14728</strain>
    </source>
</reference>
<sequence length="137" mass="14481">MIVITPVQGDTKYLSDKNIKPLLGKPLIGWTVEAALAANNIDEGFPTLQGIGNRNSIGKRFTVYQGCTIGHTVDAGKRCIIGNDVTLFANSLVLEELTIGGNVVIGSNSLVLKDVPANHVAKNSPAGFTPRTKTGHN</sequence>
<dbReference type="Gene3D" id="3.90.550.10">
    <property type="entry name" value="Spore Coat Polysaccharide Biosynthesis Protein SpsA, Chain A"/>
    <property type="match status" value="1"/>
</dbReference>
<dbReference type="eggNOG" id="COG1045">
    <property type="taxonomic scope" value="Bacteria"/>
</dbReference>
<evidence type="ECO:0000313" key="3">
    <source>
        <dbReference type="EMBL" id="CCO23233.1"/>
    </source>
</evidence>
<gene>
    <name evidence="3" type="ORF">DESAM_20946</name>
</gene>
<dbReference type="RefSeq" id="WP_015335838.1">
    <property type="nucleotide sequence ID" value="NC_020055.1"/>
</dbReference>
<dbReference type="GO" id="GO:0008374">
    <property type="term" value="F:O-acyltransferase activity"/>
    <property type="evidence" value="ECO:0007669"/>
    <property type="project" value="TreeGrafter"/>
</dbReference>
<organism evidence="3 4">
    <name type="scientific">Maridesulfovibrio hydrothermalis AM13 = DSM 14728</name>
    <dbReference type="NCBI Taxonomy" id="1121451"/>
    <lineage>
        <taxon>Bacteria</taxon>
        <taxon>Pseudomonadati</taxon>
        <taxon>Thermodesulfobacteriota</taxon>
        <taxon>Desulfovibrionia</taxon>
        <taxon>Desulfovibrionales</taxon>
        <taxon>Desulfovibrionaceae</taxon>
        <taxon>Maridesulfovibrio</taxon>
    </lineage>
</organism>
<keyword evidence="4" id="KW-1185">Reference proteome</keyword>